<dbReference type="RefSeq" id="XP_028518667.1">
    <property type="nucleotide sequence ID" value="XM_028662866.1"/>
</dbReference>
<dbReference type="InterPro" id="IPR001098">
    <property type="entry name" value="DNA-dir_DNA_pol_A_palm_dom"/>
</dbReference>
<dbReference type="PRINTS" id="PR00868">
    <property type="entry name" value="DNAPOLI"/>
</dbReference>
<dbReference type="Pfam" id="PF00476">
    <property type="entry name" value="DNA_pol_A"/>
    <property type="match status" value="1"/>
</dbReference>
<reference evidence="3" key="1">
    <citation type="submission" date="2022-11" db="UniProtKB">
        <authorList>
            <consortium name="EnsemblMetazoa"/>
        </authorList>
    </citation>
    <scope>IDENTIFICATION</scope>
</reference>
<evidence type="ECO:0000313" key="4">
    <source>
        <dbReference type="Proteomes" id="UP000887567"/>
    </source>
</evidence>
<feature type="domain" description="DNA-directed DNA polymerase family A palm" evidence="2">
    <location>
        <begin position="18"/>
        <end position="208"/>
    </location>
</feature>
<dbReference type="Gene3D" id="1.10.150.20">
    <property type="entry name" value="5' to 3' exonuclease, C-terminal subdomain"/>
    <property type="match status" value="1"/>
</dbReference>
<dbReference type="EnsemblMetazoa" id="XM_028662866.1">
    <property type="protein sequence ID" value="XP_028518667.1"/>
    <property type="gene ID" value="LOC114576352"/>
</dbReference>
<dbReference type="SMART" id="SM00482">
    <property type="entry name" value="POLAc"/>
    <property type="match status" value="1"/>
</dbReference>
<keyword evidence="4" id="KW-1185">Reference proteome</keyword>
<dbReference type="AlphaFoldDB" id="A0A913YVW6"/>
<dbReference type="InterPro" id="IPR002298">
    <property type="entry name" value="DNA_polymerase_A"/>
</dbReference>
<dbReference type="GO" id="GO:0003677">
    <property type="term" value="F:DNA binding"/>
    <property type="evidence" value="ECO:0007669"/>
    <property type="project" value="InterPro"/>
</dbReference>
<evidence type="ECO:0000313" key="3">
    <source>
        <dbReference type="EnsemblMetazoa" id="XP_028518667.1"/>
    </source>
</evidence>
<dbReference type="GO" id="GO:0003887">
    <property type="term" value="F:DNA-directed DNA polymerase activity"/>
    <property type="evidence" value="ECO:0007669"/>
    <property type="project" value="InterPro"/>
</dbReference>
<accession>A0A913YVW6</accession>
<dbReference type="KEGG" id="epa:114576352"/>
<evidence type="ECO:0000259" key="2">
    <source>
        <dbReference type="SMART" id="SM00482"/>
    </source>
</evidence>
<dbReference type="GeneID" id="114576352"/>
<protein>
    <recommendedName>
        <fullName evidence="2">DNA-directed DNA polymerase family A palm domain-containing protein</fullName>
    </recommendedName>
</protein>
<dbReference type="GO" id="GO:0006302">
    <property type="term" value="P:double-strand break repair"/>
    <property type="evidence" value="ECO:0007669"/>
    <property type="project" value="TreeGrafter"/>
</dbReference>
<dbReference type="PANTHER" id="PTHR10133:SF27">
    <property type="entry name" value="DNA POLYMERASE NU"/>
    <property type="match status" value="1"/>
</dbReference>
<dbReference type="GO" id="GO:0006261">
    <property type="term" value="P:DNA-templated DNA replication"/>
    <property type="evidence" value="ECO:0007669"/>
    <property type="project" value="InterPro"/>
</dbReference>
<dbReference type="OMA" id="CKSEKAH"/>
<dbReference type="FunFam" id="1.10.150.20:FF:000002">
    <property type="entry name" value="DNA polymerase I"/>
    <property type="match status" value="1"/>
</dbReference>
<proteinExistence type="predicted"/>
<dbReference type="SUPFAM" id="SSF56672">
    <property type="entry name" value="DNA/RNA polymerases"/>
    <property type="match status" value="1"/>
</dbReference>
<sequence>MQIPTHQYIVGKENESVSIFPREAFHSKEGWSFLAADFQSIELRLLAHLSNDIALLKVFNEKNSSDVFITLTSQWLNKRSESVQFQEREQTKRIVYSVIYGVGRERLAKNIGVSVDKAKEFMKSFLDKFPGISLFTRKCIEECKKNGYVCTIFKRKRWFPHINAPQFNLRAQAERQAVNFVVQGSAADICKSSMIEVVRSFKKDPSIRAR</sequence>
<name>A0A913YVW6_EXADI</name>
<dbReference type="OrthoDB" id="275278at2759"/>
<dbReference type="Gene3D" id="3.30.70.370">
    <property type="match status" value="1"/>
</dbReference>
<dbReference type="Proteomes" id="UP000887567">
    <property type="component" value="Unplaced"/>
</dbReference>
<keyword evidence="1" id="KW-0235">DNA replication</keyword>
<dbReference type="PANTHER" id="PTHR10133">
    <property type="entry name" value="DNA POLYMERASE I"/>
    <property type="match status" value="1"/>
</dbReference>
<organism evidence="3 4">
    <name type="scientific">Exaiptasia diaphana</name>
    <name type="common">Tropical sea anemone</name>
    <name type="synonym">Aiptasia pulchella</name>
    <dbReference type="NCBI Taxonomy" id="2652724"/>
    <lineage>
        <taxon>Eukaryota</taxon>
        <taxon>Metazoa</taxon>
        <taxon>Cnidaria</taxon>
        <taxon>Anthozoa</taxon>
        <taxon>Hexacorallia</taxon>
        <taxon>Actiniaria</taxon>
        <taxon>Aiptasiidae</taxon>
        <taxon>Exaiptasia</taxon>
    </lineage>
</organism>
<evidence type="ECO:0000256" key="1">
    <source>
        <dbReference type="ARBA" id="ARBA00022705"/>
    </source>
</evidence>
<dbReference type="InterPro" id="IPR043502">
    <property type="entry name" value="DNA/RNA_pol_sf"/>
</dbReference>